<dbReference type="InterPro" id="IPR027417">
    <property type="entry name" value="P-loop_NTPase"/>
</dbReference>
<gene>
    <name evidence="2" type="ORF">CKO31_00010</name>
</gene>
<dbReference type="InterPro" id="IPR011704">
    <property type="entry name" value="ATPase_dyneun-rel_AAA"/>
</dbReference>
<dbReference type="PANTHER" id="PTHR37291">
    <property type="entry name" value="5-METHYLCYTOSINE-SPECIFIC RESTRICTION ENZYME B"/>
    <property type="match status" value="1"/>
</dbReference>
<feature type="domain" description="AAA+ ATPase" evidence="1">
    <location>
        <begin position="232"/>
        <end position="391"/>
    </location>
</feature>
<evidence type="ECO:0000259" key="1">
    <source>
        <dbReference type="SMART" id="SM00382"/>
    </source>
</evidence>
<dbReference type="CDD" id="cd00009">
    <property type="entry name" value="AAA"/>
    <property type="match status" value="1"/>
</dbReference>
<dbReference type="Gene3D" id="3.40.50.300">
    <property type="entry name" value="P-loop containing nucleotide triphosphate hydrolases"/>
    <property type="match status" value="1"/>
</dbReference>
<sequence>MPFAMSAFQDLIAAMVAGRDWAGMGNSDQARELMTAVYGERYHSAAHHRERYQLRANLQKKEEVASYAGWITADNPTSGAYQGTSFVWFPGVGGSIAVLVIGTDGFGADSHILGRPGHGRRLRALRALHHGHVWVKPDLLDLNSRVPDSVMASWPAAESAMNTYGHVIYAAVPVRTNKDGSAVEDLLDLFFTEHGTPLTGKFRDRWAGRQQDIASAIFPRFDPAQVLNLLNERRFVILEGPPGTGKTRWALHLARQIGGVTTVQFHPARTYEDFVVGLFPRPAADGLAFEVRAGDLLQANLEAAQGPHVLLIDEINRADLGRVLGEAVMLFEVGEAPRRVRLPQVPAGHPPELELSPNLLMLGTRNTADRTIARLDLAIRRRFAFVPVWPDLDVVAAERVDFAVHLFADTVHSFAEFADDETLRLVPGHAYFLDPRPDLGSADRQARVARRLELELVPLLREYLDERLCGGASEAIAGLTDRISSTIMGLS</sequence>
<organism evidence="2 3">
    <name type="scientific">Thiohalocapsa halophila</name>
    <dbReference type="NCBI Taxonomy" id="69359"/>
    <lineage>
        <taxon>Bacteria</taxon>
        <taxon>Pseudomonadati</taxon>
        <taxon>Pseudomonadota</taxon>
        <taxon>Gammaproteobacteria</taxon>
        <taxon>Chromatiales</taxon>
        <taxon>Chromatiaceae</taxon>
        <taxon>Thiohalocapsa</taxon>
    </lineage>
</organism>
<proteinExistence type="predicted"/>
<name>A0ABS1CCE5_9GAMM</name>
<dbReference type="InterPro" id="IPR052934">
    <property type="entry name" value="Methyl-DNA_Rec/Restrict_Enz"/>
</dbReference>
<protein>
    <recommendedName>
        <fullName evidence="1">AAA+ ATPase domain-containing protein</fullName>
    </recommendedName>
</protein>
<comment type="caution">
    <text evidence="2">The sequence shown here is derived from an EMBL/GenBank/DDBJ whole genome shotgun (WGS) entry which is preliminary data.</text>
</comment>
<dbReference type="PANTHER" id="PTHR37291:SF1">
    <property type="entry name" value="TYPE IV METHYL-DIRECTED RESTRICTION ENZYME ECOKMCRB SUBUNIT"/>
    <property type="match status" value="1"/>
</dbReference>
<dbReference type="InterPro" id="IPR003593">
    <property type="entry name" value="AAA+_ATPase"/>
</dbReference>
<dbReference type="EMBL" id="NRRV01000001">
    <property type="protein sequence ID" value="MBK1629141.1"/>
    <property type="molecule type" value="Genomic_DNA"/>
</dbReference>
<dbReference type="Pfam" id="PF07728">
    <property type="entry name" value="AAA_5"/>
    <property type="match status" value="1"/>
</dbReference>
<evidence type="ECO:0000313" key="2">
    <source>
        <dbReference type="EMBL" id="MBK1629141.1"/>
    </source>
</evidence>
<accession>A0ABS1CCE5</accession>
<evidence type="ECO:0000313" key="3">
    <source>
        <dbReference type="Proteomes" id="UP000748752"/>
    </source>
</evidence>
<keyword evidence="3" id="KW-1185">Reference proteome</keyword>
<dbReference type="SMART" id="SM00382">
    <property type="entry name" value="AAA"/>
    <property type="match status" value="1"/>
</dbReference>
<dbReference type="Proteomes" id="UP000748752">
    <property type="component" value="Unassembled WGS sequence"/>
</dbReference>
<dbReference type="SUPFAM" id="SSF52540">
    <property type="entry name" value="P-loop containing nucleoside triphosphate hydrolases"/>
    <property type="match status" value="1"/>
</dbReference>
<reference evidence="2 3" key="1">
    <citation type="journal article" date="2020" name="Microorganisms">
        <title>Osmotic Adaptation and Compatible Solute Biosynthesis of Phototrophic Bacteria as Revealed from Genome Analyses.</title>
        <authorList>
            <person name="Imhoff J.F."/>
            <person name="Rahn T."/>
            <person name="Kunzel S."/>
            <person name="Keller A."/>
            <person name="Neulinger S.C."/>
        </authorList>
    </citation>
    <scope>NUCLEOTIDE SEQUENCE [LARGE SCALE GENOMIC DNA]</scope>
    <source>
        <strain evidence="2 3">DSM 6210</strain>
    </source>
</reference>